<dbReference type="Proteomes" id="UP001151760">
    <property type="component" value="Unassembled WGS sequence"/>
</dbReference>
<name>A0ABQ5FKG7_9ASTR</name>
<reference evidence="3" key="1">
    <citation type="journal article" date="2022" name="Int. J. Mol. Sci.">
        <title>Draft Genome of Tanacetum Coccineum: Genomic Comparison of Closely Related Tanacetum-Family Plants.</title>
        <authorList>
            <person name="Yamashiro T."/>
            <person name="Shiraishi A."/>
            <person name="Nakayama K."/>
            <person name="Satake H."/>
        </authorList>
    </citation>
    <scope>NUCLEOTIDE SEQUENCE</scope>
</reference>
<evidence type="ECO:0000256" key="1">
    <source>
        <dbReference type="SAM" id="Coils"/>
    </source>
</evidence>
<feature type="region of interest" description="Disordered" evidence="2">
    <location>
        <begin position="348"/>
        <end position="372"/>
    </location>
</feature>
<reference evidence="3" key="2">
    <citation type="submission" date="2022-01" db="EMBL/GenBank/DDBJ databases">
        <authorList>
            <person name="Yamashiro T."/>
            <person name="Shiraishi A."/>
            <person name="Satake H."/>
            <person name="Nakayama K."/>
        </authorList>
    </citation>
    <scope>NUCLEOTIDE SEQUENCE</scope>
</reference>
<evidence type="ECO:0008006" key="5">
    <source>
        <dbReference type="Google" id="ProtNLM"/>
    </source>
</evidence>
<evidence type="ECO:0000256" key="2">
    <source>
        <dbReference type="SAM" id="MobiDB-lite"/>
    </source>
</evidence>
<gene>
    <name evidence="3" type="ORF">Tco_1015325</name>
</gene>
<comment type="caution">
    <text evidence="3">The sequence shown here is derived from an EMBL/GenBank/DDBJ whole genome shotgun (WGS) entry which is preliminary data.</text>
</comment>
<feature type="non-terminal residue" evidence="3">
    <location>
        <position position="1"/>
    </location>
</feature>
<sequence length="648" mass="74061">VKRIFRYLKGQPKLGLWYPRDSPFDLEAFSDGESLVIKIHTDHNVTDLLTKTFDVSSIRDKFGNKTGSCKVNAASQEWMEGHVGDEAVHMELGNRMERAATTASSLEVEQDSVDFLNSTHIKYALTENPTNVSLIHQFWQTTSASTSENGEMEIIATIDGRFKTVTKAFIRRHLKLKDSDGISTLPNTEIFEQLALMGYVSNSDRLTFQKGHFSPQWRFLIHTILHCLSAKKTAWDKFNSNVATAIICLATNKTFNFSKLIFDDMLKNLDNQSKILMYSRFIQLFWNKHKRQLLPYKRTYIAPTLTSKFFGNMKRISKGYNRVDIPLFPTMLVQGLIFQGEGSIVPVESHHTPTSAPSTSQPSTSPPSMQTTHVAEEAATMPYDSPLPRVHSLGSDEGSMTLHELKVLYTTLSKKVESLESDLKQTKLTYGVAYTKLILKVKKLENRIKSSKARRRVRLIVLEDEDDLEDPSKQGRKVAQLDEDEGITLVQMGAQTQGRHEHDLEPDFEFTAPEEVSTVSPEVKTAAESLVYIRRSTSNRKDKGKAIMKEAEPVQKKTKFQLEQERLRYEEALRLQEQLDEEEKQRIARVHEEANAFNIEEWDNIQAQIKADEELAHKLQAKERGKFSEVEKARLLVEMINERKRLFA</sequence>
<evidence type="ECO:0000313" key="3">
    <source>
        <dbReference type="EMBL" id="GJT63845.1"/>
    </source>
</evidence>
<feature type="coiled-coil region" evidence="1">
    <location>
        <begin position="402"/>
        <end position="454"/>
    </location>
</feature>
<evidence type="ECO:0000313" key="4">
    <source>
        <dbReference type="Proteomes" id="UP001151760"/>
    </source>
</evidence>
<protein>
    <recommendedName>
        <fullName evidence="5">Synaptobrevin, longin-like domain protein</fullName>
    </recommendedName>
</protein>
<feature type="compositionally biased region" description="Low complexity" evidence="2">
    <location>
        <begin position="352"/>
        <end position="372"/>
    </location>
</feature>
<proteinExistence type="predicted"/>
<organism evidence="3 4">
    <name type="scientific">Tanacetum coccineum</name>
    <dbReference type="NCBI Taxonomy" id="301880"/>
    <lineage>
        <taxon>Eukaryota</taxon>
        <taxon>Viridiplantae</taxon>
        <taxon>Streptophyta</taxon>
        <taxon>Embryophyta</taxon>
        <taxon>Tracheophyta</taxon>
        <taxon>Spermatophyta</taxon>
        <taxon>Magnoliopsida</taxon>
        <taxon>eudicotyledons</taxon>
        <taxon>Gunneridae</taxon>
        <taxon>Pentapetalae</taxon>
        <taxon>asterids</taxon>
        <taxon>campanulids</taxon>
        <taxon>Asterales</taxon>
        <taxon>Asteraceae</taxon>
        <taxon>Asteroideae</taxon>
        <taxon>Anthemideae</taxon>
        <taxon>Anthemidinae</taxon>
        <taxon>Tanacetum</taxon>
    </lineage>
</organism>
<keyword evidence="1" id="KW-0175">Coiled coil</keyword>
<accession>A0ABQ5FKG7</accession>
<dbReference type="EMBL" id="BQNB010017494">
    <property type="protein sequence ID" value="GJT63845.1"/>
    <property type="molecule type" value="Genomic_DNA"/>
</dbReference>
<keyword evidence="4" id="KW-1185">Reference proteome</keyword>